<gene>
    <name evidence="1" type="ordered locus">Mhun_2057</name>
</gene>
<dbReference type="Gene3D" id="3.40.50.300">
    <property type="entry name" value="P-loop containing nucleotide triphosphate hydrolases"/>
    <property type="match status" value="1"/>
</dbReference>
<evidence type="ECO:0008006" key="3">
    <source>
        <dbReference type="Google" id="ProtNLM"/>
    </source>
</evidence>
<keyword evidence="2" id="KW-1185">Reference proteome</keyword>
<accession>Q2FMH5</accession>
<protein>
    <recommendedName>
        <fullName evidence="3">AAA+ ATPase domain-containing protein</fullName>
    </recommendedName>
</protein>
<dbReference type="RefSeq" id="WP_011449024.1">
    <property type="nucleotide sequence ID" value="NC_007796.1"/>
</dbReference>
<dbReference type="SUPFAM" id="SSF52540">
    <property type="entry name" value="P-loop containing nucleoside triphosphate hydrolases"/>
    <property type="match status" value="1"/>
</dbReference>
<organism evidence="1 2">
    <name type="scientific">Methanospirillum hungatei JF-1 (strain ATCC 27890 / DSM 864 / NBRC 100397 / JF-1)</name>
    <dbReference type="NCBI Taxonomy" id="323259"/>
    <lineage>
        <taxon>Archaea</taxon>
        <taxon>Methanobacteriati</taxon>
        <taxon>Methanobacteriota</taxon>
        <taxon>Stenosarchaea group</taxon>
        <taxon>Methanomicrobia</taxon>
        <taxon>Methanomicrobiales</taxon>
        <taxon>Methanospirillaceae</taxon>
        <taxon>Methanospirillum</taxon>
    </lineage>
</organism>
<dbReference type="KEGG" id="mhu:Mhun_2057"/>
<dbReference type="HOGENOM" id="CLU_039401_0_0_2"/>
<proteinExistence type="predicted"/>
<dbReference type="Proteomes" id="UP000001941">
    <property type="component" value="Chromosome"/>
</dbReference>
<dbReference type="EnsemblBacteria" id="ABD41765">
    <property type="protein sequence ID" value="ABD41765"/>
    <property type="gene ID" value="Mhun_2057"/>
</dbReference>
<reference evidence="2" key="1">
    <citation type="journal article" date="2016" name="Stand. Genomic Sci.">
        <title>Complete genome sequence of Methanospirillum hungatei type strain JF1.</title>
        <authorList>
            <person name="Gunsalus R.P."/>
            <person name="Cook L.E."/>
            <person name="Crable B."/>
            <person name="Rohlin L."/>
            <person name="McDonald E."/>
            <person name="Mouttaki H."/>
            <person name="Sieber J.R."/>
            <person name="Poweleit N."/>
            <person name="Zhou H."/>
            <person name="Lapidus A.L."/>
            <person name="Daligault H.E."/>
            <person name="Land M."/>
            <person name="Gilna P."/>
            <person name="Ivanova N."/>
            <person name="Kyrpides N."/>
            <person name="Culley D.E."/>
            <person name="McInerney M.J."/>
        </authorList>
    </citation>
    <scope>NUCLEOTIDE SEQUENCE [LARGE SCALE GENOMIC DNA]</scope>
    <source>
        <strain evidence="2">ATCC 27890 / DSM 864 / NBRC 100397 / JF-1</strain>
    </source>
</reference>
<dbReference type="InterPro" id="IPR027417">
    <property type="entry name" value="P-loop_NTPase"/>
</dbReference>
<dbReference type="OrthoDB" id="114768at2157"/>
<evidence type="ECO:0000313" key="1">
    <source>
        <dbReference type="EMBL" id="ABD41765.1"/>
    </source>
</evidence>
<sequence length="528" mass="60143">MRFFNTAGPVNCEKHYCLPPLTRFDLPEILTLISQEKYFVLHAPRQSGKTSCMLALRDYLNREGRYAALYMNVETAQTARSDVSRGIKAIISEFAFQADLTIPDSSLRDKINHYIEVYGPDAAFKMVLSDVCRSVSLPVALCIDEIDALVGDTLISVLRQLRSGYSERPAHFPSSIILCGVRDVRDYRIHSDKDKAIITGGSAFNIKAESLWLGNFTEEETGILLLEHTKETGQVFEEGALAAVWNLTRGQPWLVNALAYEVCFKIEEGRNRSNPISESLVIEAKERLIQRRETHLDQLVDKLQEERVRRVIEPILTGEMFEKNFRPDDISYLVDLGLIIQEQGGALAIANPIYQEIIPRELSYTAQSGMALKSVWYIGEDGRIRVNDLLLSFQQFFREHSESWTDIAQYKEAAPQLLLQAFLQRIINGGGQIIREYGLGRGRTDLFILWHLPDGTYQRFVIECKMVYGSREVTISKGLVQVTKYADRCGAEEVYLLIFDRDKNKSWDEKIFTVTIEHQGRMVAVFGM</sequence>
<dbReference type="InParanoid" id="Q2FMH5"/>
<dbReference type="EMBL" id="CP000254">
    <property type="protein sequence ID" value="ABD41765.1"/>
    <property type="molecule type" value="Genomic_DNA"/>
</dbReference>
<evidence type="ECO:0000313" key="2">
    <source>
        <dbReference type="Proteomes" id="UP000001941"/>
    </source>
</evidence>
<dbReference type="STRING" id="323259.Mhun_2057"/>
<dbReference type="AlphaFoldDB" id="Q2FMH5"/>
<dbReference type="eggNOG" id="arCOG03169">
    <property type="taxonomic scope" value="Archaea"/>
</dbReference>
<name>Q2FMH5_METHJ</name>
<dbReference type="GeneID" id="3923707"/>